<keyword evidence="1" id="KW-0732">Signal</keyword>
<dbReference type="RefSeq" id="WP_377354462.1">
    <property type="nucleotide sequence ID" value="NZ_JBHTLQ010000052.1"/>
</dbReference>
<evidence type="ECO:0000259" key="2">
    <source>
        <dbReference type="Pfam" id="PF01965"/>
    </source>
</evidence>
<sequence>MIRRLICALGLVLAASAAEARPSVAILADPKGVETTDLLAPYAILAESGAVEVTVVSSSLEPAPLMPGVARVQPQATWASYDRAHPGGPDMVIVPFLMSKDPQRAAWLRDKARQGARIVSICDGALILADAGLLDGRQATAHWASRGQRLRRYPQVTWRTDARWVTDGPITTTAGVSASVPAALHLLRELAGEGAMASTAARLGLAVEGPRHDAGRYRFDRPAVTVGLANLLTPWRRQTIAIPLTPGFDDLAAGFELDAWSRTFRSKAYAVTPAGGVVSRHGLRILGRERAPASARQVKLEANDLPTVFAEIGRAYGAPTARLVALQLEHPAGVSQP</sequence>
<dbReference type="InterPro" id="IPR029062">
    <property type="entry name" value="Class_I_gatase-like"/>
</dbReference>
<feature type="chain" id="PRO_5047147857" evidence="1">
    <location>
        <begin position="21"/>
        <end position="337"/>
    </location>
</feature>
<dbReference type="Proteomes" id="UP001597216">
    <property type="component" value="Unassembled WGS sequence"/>
</dbReference>
<dbReference type="InterPro" id="IPR052158">
    <property type="entry name" value="INH-QAR"/>
</dbReference>
<dbReference type="SUPFAM" id="SSF52317">
    <property type="entry name" value="Class I glutamine amidotransferase-like"/>
    <property type="match status" value="1"/>
</dbReference>
<gene>
    <name evidence="3" type="ORF">ACFQ27_17245</name>
</gene>
<dbReference type="PANTHER" id="PTHR43130">
    <property type="entry name" value="ARAC-FAMILY TRANSCRIPTIONAL REGULATOR"/>
    <property type="match status" value="1"/>
</dbReference>
<proteinExistence type="predicted"/>
<evidence type="ECO:0000313" key="3">
    <source>
        <dbReference type="EMBL" id="MFD1192337.1"/>
    </source>
</evidence>
<feature type="signal peptide" evidence="1">
    <location>
        <begin position="1"/>
        <end position="20"/>
    </location>
</feature>
<organism evidence="3 4">
    <name type="scientific">Phenylobacterium conjunctum</name>
    <dbReference type="NCBI Taxonomy" id="1298959"/>
    <lineage>
        <taxon>Bacteria</taxon>
        <taxon>Pseudomonadati</taxon>
        <taxon>Pseudomonadota</taxon>
        <taxon>Alphaproteobacteria</taxon>
        <taxon>Caulobacterales</taxon>
        <taxon>Caulobacteraceae</taxon>
        <taxon>Phenylobacterium</taxon>
    </lineage>
</organism>
<dbReference type="Pfam" id="PF01965">
    <property type="entry name" value="DJ-1_PfpI"/>
    <property type="match status" value="1"/>
</dbReference>
<name>A0ABW3T5Y9_9CAUL</name>
<dbReference type="EMBL" id="JBHTLQ010000052">
    <property type="protein sequence ID" value="MFD1192337.1"/>
    <property type="molecule type" value="Genomic_DNA"/>
</dbReference>
<feature type="domain" description="DJ-1/PfpI" evidence="2">
    <location>
        <begin position="23"/>
        <end position="187"/>
    </location>
</feature>
<comment type="caution">
    <text evidence="3">The sequence shown here is derived from an EMBL/GenBank/DDBJ whole genome shotgun (WGS) entry which is preliminary data.</text>
</comment>
<dbReference type="InterPro" id="IPR002818">
    <property type="entry name" value="DJ-1/PfpI"/>
</dbReference>
<dbReference type="PANTHER" id="PTHR43130:SF3">
    <property type="entry name" value="HTH-TYPE TRANSCRIPTIONAL REGULATOR RV1931C"/>
    <property type="match status" value="1"/>
</dbReference>
<protein>
    <submittedName>
        <fullName evidence="3">DJ-1/PfpI family protein</fullName>
    </submittedName>
</protein>
<evidence type="ECO:0000313" key="4">
    <source>
        <dbReference type="Proteomes" id="UP001597216"/>
    </source>
</evidence>
<dbReference type="Gene3D" id="3.40.50.880">
    <property type="match status" value="1"/>
</dbReference>
<keyword evidence="4" id="KW-1185">Reference proteome</keyword>
<reference evidence="4" key="1">
    <citation type="journal article" date="2019" name="Int. J. Syst. Evol. Microbiol.">
        <title>The Global Catalogue of Microorganisms (GCM) 10K type strain sequencing project: providing services to taxonomists for standard genome sequencing and annotation.</title>
        <authorList>
            <consortium name="The Broad Institute Genomics Platform"/>
            <consortium name="The Broad Institute Genome Sequencing Center for Infectious Disease"/>
            <person name="Wu L."/>
            <person name="Ma J."/>
        </authorList>
    </citation>
    <scope>NUCLEOTIDE SEQUENCE [LARGE SCALE GENOMIC DNA]</scope>
    <source>
        <strain evidence="4">CCUG 55074</strain>
    </source>
</reference>
<accession>A0ABW3T5Y9</accession>
<evidence type="ECO:0000256" key="1">
    <source>
        <dbReference type="SAM" id="SignalP"/>
    </source>
</evidence>